<gene>
    <name evidence="2" type="ORF">PCOR1329_LOCUS60294</name>
</gene>
<keyword evidence="3" id="KW-1185">Reference proteome</keyword>
<sequence>AQPAHAEAAGPDRAARARQPASGARAGSSAAPAGSEQEAGLAHLELPQRGAHGRRAGAGRGALAPATPGAPAITALMISNLPMALTRSDLLDLIDRTGFAGRYDSARVPTDFDTGTAKGMWGGGGICFASAAAVSLRR</sequence>
<evidence type="ECO:0000313" key="3">
    <source>
        <dbReference type="Proteomes" id="UP001189429"/>
    </source>
</evidence>
<evidence type="ECO:0008006" key="4">
    <source>
        <dbReference type="Google" id="ProtNLM"/>
    </source>
</evidence>
<evidence type="ECO:0000256" key="1">
    <source>
        <dbReference type="SAM" id="MobiDB-lite"/>
    </source>
</evidence>
<dbReference type="Proteomes" id="UP001189429">
    <property type="component" value="Unassembled WGS sequence"/>
</dbReference>
<feature type="compositionally biased region" description="Low complexity" evidence="1">
    <location>
        <begin position="1"/>
        <end position="40"/>
    </location>
</feature>
<feature type="non-terminal residue" evidence="2">
    <location>
        <position position="1"/>
    </location>
</feature>
<protein>
    <recommendedName>
        <fullName evidence="4">RRM domain-containing protein</fullName>
    </recommendedName>
</protein>
<proteinExistence type="predicted"/>
<feature type="region of interest" description="Disordered" evidence="1">
    <location>
        <begin position="1"/>
        <end position="65"/>
    </location>
</feature>
<organism evidence="2 3">
    <name type="scientific">Prorocentrum cordatum</name>
    <dbReference type="NCBI Taxonomy" id="2364126"/>
    <lineage>
        <taxon>Eukaryota</taxon>
        <taxon>Sar</taxon>
        <taxon>Alveolata</taxon>
        <taxon>Dinophyceae</taxon>
        <taxon>Prorocentrales</taxon>
        <taxon>Prorocentraceae</taxon>
        <taxon>Prorocentrum</taxon>
    </lineage>
</organism>
<reference evidence="2" key="1">
    <citation type="submission" date="2023-10" db="EMBL/GenBank/DDBJ databases">
        <authorList>
            <person name="Chen Y."/>
            <person name="Shah S."/>
            <person name="Dougan E. K."/>
            <person name="Thang M."/>
            <person name="Chan C."/>
        </authorList>
    </citation>
    <scope>NUCLEOTIDE SEQUENCE [LARGE SCALE GENOMIC DNA]</scope>
</reference>
<name>A0ABN9VTM2_9DINO</name>
<comment type="caution">
    <text evidence="2">The sequence shown here is derived from an EMBL/GenBank/DDBJ whole genome shotgun (WGS) entry which is preliminary data.</text>
</comment>
<accession>A0ABN9VTM2</accession>
<dbReference type="SUPFAM" id="SSF54928">
    <property type="entry name" value="RNA-binding domain, RBD"/>
    <property type="match status" value="1"/>
</dbReference>
<dbReference type="InterPro" id="IPR035979">
    <property type="entry name" value="RBD_domain_sf"/>
</dbReference>
<dbReference type="EMBL" id="CAUYUJ010017544">
    <property type="protein sequence ID" value="CAK0875684.1"/>
    <property type="molecule type" value="Genomic_DNA"/>
</dbReference>
<evidence type="ECO:0000313" key="2">
    <source>
        <dbReference type="EMBL" id="CAK0875684.1"/>
    </source>
</evidence>